<dbReference type="InterPro" id="IPR051058">
    <property type="entry name" value="GDSL_Est/Lipase"/>
</dbReference>
<evidence type="ECO:0000256" key="3">
    <source>
        <dbReference type="ARBA" id="ARBA00022963"/>
    </source>
</evidence>
<dbReference type="Proteomes" id="UP000743370">
    <property type="component" value="Unassembled WGS sequence"/>
</dbReference>
<dbReference type="EMBL" id="JABFOF010000006">
    <property type="protein sequence ID" value="KAG2395407.1"/>
    <property type="molecule type" value="Genomic_DNA"/>
</dbReference>
<evidence type="ECO:0000313" key="5">
    <source>
        <dbReference type="EMBL" id="KAG2395407.1"/>
    </source>
</evidence>
<feature type="region of interest" description="Disordered" evidence="4">
    <location>
        <begin position="1"/>
        <end position="23"/>
    </location>
</feature>
<dbReference type="GO" id="GO:0016042">
    <property type="term" value="P:lipid catabolic process"/>
    <property type="evidence" value="ECO:0007669"/>
    <property type="project" value="UniProtKB-KW"/>
</dbReference>
<name>A0A8T0K6N2_PHAAN</name>
<comment type="similarity">
    <text evidence="1">Belongs to the 'GDSL' lipolytic enzyme family.</text>
</comment>
<evidence type="ECO:0000313" key="6">
    <source>
        <dbReference type="Proteomes" id="UP000743370"/>
    </source>
</evidence>
<keyword evidence="3" id="KW-0442">Lipid degradation</keyword>
<feature type="compositionally biased region" description="Polar residues" evidence="4">
    <location>
        <begin position="36"/>
        <end position="45"/>
    </location>
</feature>
<gene>
    <name evidence="5" type="ORF">HKW66_Vig0072170</name>
</gene>
<comment type="caution">
    <text evidence="5">The sequence shown here is derived from an EMBL/GenBank/DDBJ whole genome shotgun (WGS) entry which is preliminary data.</text>
</comment>
<evidence type="ECO:0000256" key="2">
    <source>
        <dbReference type="ARBA" id="ARBA00022801"/>
    </source>
</evidence>
<dbReference type="Pfam" id="PF00657">
    <property type="entry name" value="Lipase_GDSL"/>
    <property type="match status" value="1"/>
</dbReference>
<keyword evidence="2" id="KW-0378">Hydrolase</keyword>
<evidence type="ECO:0000256" key="4">
    <source>
        <dbReference type="SAM" id="MobiDB-lite"/>
    </source>
</evidence>
<dbReference type="PANTHER" id="PTHR45648">
    <property type="entry name" value="GDSL LIPASE/ACYLHYDROLASE FAMILY PROTEIN (AFU_ORTHOLOGUE AFUA_4G14700)"/>
    <property type="match status" value="1"/>
</dbReference>
<dbReference type="AlphaFoldDB" id="A0A8T0K6N2"/>
<keyword evidence="3" id="KW-0443">Lipid metabolism</keyword>
<dbReference type="Gene3D" id="3.40.50.1110">
    <property type="entry name" value="SGNH hydrolase"/>
    <property type="match status" value="1"/>
</dbReference>
<reference evidence="5 6" key="1">
    <citation type="submission" date="2020-05" db="EMBL/GenBank/DDBJ databases">
        <title>Vigna angularis (adzuki bean) Var. LongXiaoDou No. 4 denovo assembly.</title>
        <authorList>
            <person name="Xiang H."/>
        </authorList>
    </citation>
    <scope>NUCLEOTIDE SEQUENCE [LARGE SCALE GENOMIC DNA]</scope>
    <source>
        <tissue evidence="5">Leaf</tissue>
    </source>
</reference>
<feature type="region of interest" description="Disordered" evidence="4">
    <location>
        <begin position="35"/>
        <end position="59"/>
    </location>
</feature>
<organism evidence="5 6">
    <name type="scientific">Phaseolus angularis</name>
    <name type="common">Azuki bean</name>
    <name type="synonym">Vigna angularis</name>
    <dbReference type="NCBI Taxonomy" id="3914"/>
    <lineage>
        <taxon>Eukaryota</taxon>
        <taxon>Viridiplantae</taxon>
        <taxon>Streptophyta</taxon>
        <taxon>Embryophyta</taxon>
        <taxon>Tracheophyta</taxon>
        <taxon>Spermatophyta</taxon>
        <taxon>Magnoliopsida</taxon>
        <taxon>eudicotyledons</taxon>
        <taxon>Gunneridae</taxon>
        <taxon>Pentapetalae</taxon>
        <taxon>rosids</taxon>
        <taxon>fabids</taxon>
        <taxon>Fabales</taxon>
        <taxon>Fabaceae</taxon>
        <taxon>Papilionoideae</taxon>
        <taxon>50 kb inversion clade</taxon>
        <taxon>NPAAA clade</taxon>
        <taxon>indigoferoid/millettioid clade</taxon>
        <taxon>Phaseoleae</taxon>
        <taxon>Vigna</taxon>
    </lineage>
</organism>
<dbReference type="InterPro" id="IPR001087">
    <property type="entry name" value="GDSL"/>
</dbReference>
<accession>A0A8T0K6N2</accession>
<protein>
    <submittedName>
        <fullName evidence="5">GDSL esterase/lipase</fullName>
    </submittedName>
</protein>
<sequence>MCSQGVVQRRSNDVVQRRQRRTSDGAAAVLRAAQCNGDNNGANGEQTRKQAESMEGGQEMGADFTPPYLAPTAVLPVIMKGVNYASGAGGILNLTGKLFLAQLFNIQLKGLIPELNSNLKGSMFVYADVYHILEDILNNYPAYGRFGGLIPCGPTSSICRNRSKYVFWDPWHPTDAANAIIAKRLLDGDHNDIFPMNVRQLIQRLI</sequence>
<proteinExistence type="inferred from homology"/>
<dbReference type="GO" id="GO:0016788">
    <property type="term" value="F:hydrolase activity, acting on ester bonds"/>
    <property type="evidence" value="ECO:0007669"/>
    <property type="project" value="InterPro"/>
</dbReference>
<dbReference type="InterPro" id="IPR036514">
    <property type="entry name" value="SGNH_hydro_sf"/>
</dbReference>
<dbReference type="PANTHER" id="PTHR45648:SF9">
    <property type="entry name" value="PROLINE-RICH PROTEIN APG, PUTATIVE-RELATED"/>
    <property type="match status" value="1"/>
</dbReference>
<evidence type="ECO:0000256" key="1">
    <source>
        <dbReference type="ARBA" id="ARBA00008668"/>
    </source>
</evidence>